<dbReference type="PROSITE" id="PS50801">
    <property type="entry name" value="STAS"/>
    <property type="match status" value="1"/>
</dbReference>
<evidence type="ECO:0000313" key="7">
    <source>
        <dbReference type="EMBL" id="MEJ8811446.1"/>
    </source>
</evidence>
<feature type="transmembrane region" description="Helical" evidence="5">
    <location>
        <begin position="41"/>
        <end position="57"/>
    </location>
</feature>
<reference evidence="7 8" key="1">
    <citation type="submission" date="2024-03" db="EMBL/GenBank/DDBJ databases">
        <title>Novel species of the genus Variovorax.</title>
        <authorList>
            <person name="Liu Q."/>
            <person name="Xin Y.-H."/>
        </authorList>
    </citation>
    <scope>NUCLEOTIDE SEQUENCE [LARGE SCALE GENOMIC DNA]</scope>
    <source>
        <strain evidence="7 8">KACC 18899</strain>
    </source>
</reference>
<keyword evidence="4 5" id="KW-0472">Membrane</keyword>
<feature type="transmembrane region" description="Helical" evidence="5">
    <location>
        <begin position="91"/>
        <end position="111"/>
    </location>
</feature>
<feature type="transmembrane region" description="Helical" evidence="5">
    <location>
        <begin position="168"/>
        <end position="186"/>
    </location>
</feature>
<dbReference type="RefSeq" id="WP_340356744.1">
    <property type="nucleotide sequence ID" value="NZ_JBBKZU010000004.1"/>
</dbReference>
<dbReference type="Proteomes" id="UP001365846">
    <property type="component" value="Unassembled WGS sequence"/>
</dbReference>
<dbReference type="Pfam" id="PF00916">
    <property type="entry name" value="Sulfate_transp"/>
    <property type="match status" value="1"/>
</dbReference>
<comment type="subcellular location">
    <subcellularLocation>
        <location evidence="1">Membrane</location>
        <topology evidence="1">Multi-pass membrane protein</topology>
    </subcellularLocation>
</comment>
<organism evidence="7 8">
    <name type="scientific">Variovorax ureilyticus</name>
    <dbReference type="NCBI Taxonomy" id="1836198"/>
    <lineage>
        <taxon>Bacteria</taxon>
        <taxon>Pseudomonadati</taxon>
        <taxon>Pseudomonadota</taxon>
        <taxon>Betaproteobacteria</taxon>
        <taxon>Burkholderiales</taxon>
        <taxon>Comamonadaceae</taxon>
        <taxon>Variovorax</taxon>
    </lineage>
</organism>
<evidence type="ECO:0000256" key="5">
    <source>
        <dbReference type="SAM" id="Phobius"/>
    </source>
</evidence>
<feature type="transmembrane region" description="Helical" evidence="5">
    <location>
        <begin position="198"/>
        <end position="219"/>
    </location>
</feature>
<feature type="transmembrane region" description="Helical" evidence="5">
    <location>
        <begin position="318"/>
        <end position="339"/>
    </location>
</feature>
<keyword evidence="8" id="KW-1185">Reference proteome</keyword>
<gene>
    <name evidence="7" type="ORF">WKW77_10245</name>
</gene>
<dbReference type="InterPro" id="IPR011547">
    <property type="entry name" value="SLC26A/SulP_dom"/>
</dbReference>
<protein>
    <submittedName>
        <fullName evidence="7">SulP family inorganic anion transporter</fullName>
    </submittedName>
</protein>
<feature type="transmembrane region" description="Helical" evidence="5">
    <location>
        <begin position="241"/>
        <end position="258"/>
    </location>
</feature>
<comment type="caution">
    <text evidence="7">The sequence shown here is derived from an EMBL/GenBank/DDBJ whole genome shotgun (WGS) entry which is preliminary data.</text>
</comment>
<evidence type="ECO:0000313" key="8">
    <source>
        <dbReference type="Proteomes" id="UP001365846"/>
    </source>
</evidence>
<dbReference type="Pfam" id="PF01740">
    <property type="entry name" value="STAS"/>
    <property type="match status" value="1"/>
</dbReference>
<dbReference type="InterPro" id="IPR002645">
    <property type="entry name" value="STAS_dom"/>
</dbReference>
<feature type="transmembrane region" description="Helical" evidence="5">
    <location>
        <begin position="374"/>
        <end position="404"/>
    </location>
</feature>
<keyword evidence="2 5" id="KW-0812">Transmembrane</keyword>
<name>A0ABU8VCV8_9BURK</name>
<evidence type="ECO:0000256" key="3">
    <source>
        <dbReference type="ARBA" id="ARBA00022989"/>
    </source>
</evidence>
<dbReference type="CDD" id="cd07042">
    <property type="entry name" value="STAS_SulP_like_sulfate_transporter"/>
    <property type="match status" value="1"/>
</dbReference>
<dbReference type="InterPro" id="IPR036513">
    <property type="entry name" value="STAS_dom_sf"/>
</dbReference>
<feature type="domain" description="STAS" evidence="6">
    <location>
        <begin position="429"/>
        <end position="543"/>
    </location>
</feature>
<keyword evidence="3 5" id="KW-1133">Transmembrane helix</keyword>
<evidence type="ECO:0000256" key="2">
    <source>
        <dbReference type="ARBA" id="ARBA00022692"/>
    </source>
</evidence>
<dbReference type="Gene3D" id="3.30.750.24">
    <property type="entry name" value="STAS domain"/>
    <property type="match status" value="1"/>
</dbReference>
<proteinExistence type="predicted"/>
<dbReference type="SUPFAM" id="SSF52091">
    <property type="entry name" value="SpoIIaa-like"/>
    <property type="match status" value="1"/>
</dbReference>
<evidence type="ECO:0000256" key="4">
    <source>
        <dbReference type="ARBA" id="ARBA00023136"/>
    </source>
</evidence>
<feature type="transmembrane region" description="Helical" evidence="5">
    <location>
        <begin position="123"/>
        <end position="141"/>
    </location>
</feature>
<evidence type="ECO:0000256" key="1">
    <source>
        <dbReference type="ARBA" id="ARBA00004141"/>
    </source>
</evidence>
<dbReference type="PANTHER" id="PTHR11814">
    <property type="entry name" value="SULFATE TRANSPORTER"/>
    <property type="match status" value="1"/>
</dbReference>
<evidence type="ECO:0000259" key="6">
    <source>
        <dbReference type="PROSITE" id="PS50801"/>
    </source>
</evidence>
<dbReference type="EMBL" id="JBBKZU010000004">
    <property type="protein sequence ID" value="MEJ8811446.1"/>
    <property type="molecule type" value="Genomic_DNA"/>
</dbReference>
<sequence length="560" mass="58477">MDAPSAPRLFRAADWVAGLSIAGLLLPEAVAYSGIAGLPPQAGVIALLVGLFVYGLLGSSRFAIVSATSSSAAVLLAATNSAAEGDLATRLALGTGIIVLTGVFFLIAAAARLGAVSNLIAKPVLRGFALGLALTIVVKQMPKVLDVQTAHGDFLRLSWELITSLDRWNLAGLAMAAVGVALLQGLGRWRATRAVPAALLVIATGIALDLSGVCRQWGIDAVGPIDFRLTTPSLPSLSRELWLRMGELAFAMALILYAESYGSIRTFALRHGDRVSANRDLLALGTANLASGLLQGMPVGAGFSATSANEAAGARTRAAGLIAGGVVLLAAIALLPWIAHTPEPLLAAIVIHAVGHTLNPDSLRPYFSWRRDRLVAIVAFVAVLLLGVLDGLLTAIGVSLLLLLRGMSTARVSWLGRLNGGHDFVDIARHPEARVPAGMLIARPETPLFFGNVEAVFATIRAQVAQTRNLDHVVVSLEESADLDGTSVEALCDFAAHVRQRGAQLTLARVKDTLRDLLEQVRSEDLPPSAYAAWSVDDAVQQAGQRTGGAAADAVTPILL</sequence>
<dbReference type="InterPro" id="IPR001902">
    <property type="entry name" value="SLC26A/SulP_fam"/>
</dbReference>
<accession>A0ABU8VCV8</accession>